<evidence type="ECO:0000313" key="10">
    <source>
        <dbReference type="Proteomes" id="UP000257123"/>
    </source>
</evidence>
<evidence type="ECO:0000256" key="4">
    <source>
        <dbReference type="ARBA" id="ARBA00023136"/>
    </source>
</evidence>
<feature type="transmembrane region" description="Helical" evidence="5">
    <location>
        <begin position="265"/>
        <end position="285"/>
    </location>
</feature>
<dbReference type="Gene3D" id="1.10.3720.10">
    <property type="entry name" value="MetI-like"/>
    <property type="match status" value="1"/>
</dbReference>
<name>A0A371R1S5_9CREN</name>
<dbReference type="GO" id="GO:0005886">
    <property type="term" value="C:plasma membrane"/>
    <property type="evidence" value="ECO:0007669"/>
    <property type="project" value="UniProtKB-SubCell"/>
</dbReference>
<feature type="transmembrane region" description="Helical" evidence="5">
    <location>
        <begin position="102"/>
        <end position="124"/>
    </location>
</feature>
<keyword evidence="3 5" id="KW-1133">Transmembrane helix</keyword>
<dbReference type="OrthoDB" id="45815at2157"/>
<dbReference type="Proteomes" id="UP000256877">
    <property type="component" value="Unassembled WGS sequence"/>
</dbReference>
<evidence type="ECO:0000259" key="6">
    <source>
        <dbReference type="PROSITE" id="PS50928"/>
    </source>
</evidence>
<dbReference type="InterPro" id="IPR052730">
    <property type="entry name" value="Sugar_ABC_transporter"/>
</dbReference>
<dbReference type="EMBL" id="NMUE01000043">
    <property type="protein sequence ID" value="RFA94191.1"/>
    <property type="molecule type" value="Genomic_DNA"/>
</dbReference>
<evidence type="ECO:0000256" key="3">
    <source>
        <dbReference type="ARBA" id="ARBA00022989"/>
    </source>
</evidence>
<accession>A0A371R1S5</accession>
<dbReference type="AlphaFoldDB" id="A0A371R1S5"/>
<reference evidence="9 10" key="1">
    <citation type="submission" date="2017-07" db="EMBL/GenBank/DDBJ databases">
        <title>Draft genome sequence of aerobic hyperthermophilic archaea, Pyrobaculum aerophilum YKB31 and YKB32.</title>
        <authorList>
            <person name="Mochizuki T."/>
            <person name="Berliner A.J."/>
            <person name="Yoshida-Takashima Y."/>
            <person name="Takaki Y."/>
            <person name="Nunoura T."/>
            <person name="Takai K."/>
        </authorList>
    </citation>
    <scope>NUCLEOTIDE SEQUENCE [LARGE SCALE GENOMIC DNA]</scope>
    <source>
        <strain evidence="7 10">YKB31</strain>
        <strain evidence="8 9">YKB32</strain>
    </source>
</reference>
<dbReference type="PROSITE" id="PS50928">
    <property type="entry name" value="ABC_TM1"/>
    <property type="match status" value="1"/>
</dbReference>
<evidence type="ECO:0000313" key="7">
    <source>
        <dbReference type="EMBL" id="RFA94191.1"/>
    </source>
</evidence>
<evidence type="ECO:0000256" key="5">
    <source>
        <dbReference type="RuleBase" id="RU363032"/>
    </source>
</evidence>
<dbReference type="PANTHER" id="PTHR43759">
    <property type="entry name" value="TREHALOSE TRANSPORT SYSTEM PERMEASE PROTEIN SUGA"/>
    <property type="match status" value="1"/>
</dbReference>
<proteinExistence type="inferred from homology"/>
<organism evidence="8 9">
    <name type="scientific">Pyrobaculum aerophilum</name>
    <dbReference type="NCBI Taxonomy" id="13773"/>
    <lineage>
        <taxon>Archaea</taxon>
        <taxon>Thermoproteota</taxon>
        <taxon>Thermoprotei</taxon>
        <taxon>Thermoproteales</taxon>
        <taxon>Thermoproteaceae</taxon>
        <taxon>Pyrobaculum</taxon>
    </lineage>
</organism>
<feature type="transmembrane region" description="Helical" evidence="5">
    <location>
        <begin position="199"/>
        <end position="221"/>
    </location>
</feature>
<dbReference type="GO" id="GO:0055085">
    <property type="term" value="P:transmembrane transport"/>
    <property type="evidence" value="ECO:0007669"/>
    <property type="project" value="InterPro"/>
</dbReference>
<feature type="domain" description="ABC transmembrane type-1" evidence="6">
    <location>
        <begin position="69"/>
        <end position="282"/>
    </location>
</feature>
<sequence>MSFFEPAGRAKWLMASPGLLFLVTYIAAIAYTAYLSLHQWSLTFTQSPEFIGLANYARLFSDYEFVNSLKVTLVFVATSSLIEIGLAVVLAYWLVWERRRGVLTTLLAVPLVVPVAAYVVYWSFALDFRRGLLGQMAQALGLSAPNILGDPSTALWAIVGLDVLQMTPFYVLIITAGFLDIPSEVWSAARIDGASGFHIALKVAIPAARNAILATLFLKLIDSFRIFAKVWLLTKGGPGNATSTLELYLYTRGIYPLDVGFGSTISMAILLVSATVIVPYIYLALRQWRL</sequence>
<keyword evidence="5" id="KW-0813">Transport</keyword>
<dbReference type="SUPFAM" id="SSF161098">
    <property type="entry name" value="MetI-like"/>
    <property type="match status" value="1"/>
</dbReference>
<evidence type="ECO:0000256" key="1">
    <source>
        <dbReference type="ARBA" id="ARBA00004141"/>
    </source>
</evidence>
<gene>
    <name evidence="7" type="ORF">CGL51_11015</name>
    <name evidence="8" type="ORF">CGL52_08935</name>
</gene>
<evidence type="ECO:0000256" key="2">
    <source>
        <dbReference type="ARBA" id="ARBA00022692"/>
    </source>
</evidence>
<dbReference type="Pfam" id="PF00528">
    <property type="entry name" value="BPD_transp_1"/>
    <property type="match status" value="1"/>
</dbReference>
<feature type="transmembrane region" description="Helical" evidence="5">
    <location>
        <begin position="12"/>
        <end position="34"/>
    </location>
</feature>
<keyword evidence="4 5" id="KW-0472">Membrane</keyword>
<comment type="similarity">
    <text evidence="5">Belongs to the binding-protein-dependent transport system permease family.</text>
</comment>
<feature type="transmembrane region" description="Helical" evidence="5">
    <location>
        <begin position="154"/>
        <end position="179"/>
    </location>
</feature>
<dbReference type="RefSeq" id="WP_116421758.1">
    <property type="nucleotide sequence ID" value="NZ_NMUE01000043.1"/>
</dbReference>
<dbReference type="InterPro" id="IPR000515">
    <property type="entry name" value="MetI-like"/>
</dbReference>
<keyword evidence="2 5" id="KW-0812">Transmembrane</keyword>
<evidence type="ECO:0000313" key="8">
    <source>
        <dbReference type="EMBL" id="RFA97515.1"/>
    </source>
</evidence>
<comment type="subcellular location">
    <subcellularLocation>
        <location evidence="5">Cell membrane</location>
        <topology evidence="5">Multi-pass membrane protein</topology>
    </subcellularLocation>
    <subcellularLocation>
        <location evidence="1">Membrane</location>
        <topology evidence="1">Multi-pass membrane protein</topology>
    </subcellularLocation>
</comment>
<feature type="transmembrane region" description="Helical" evidence="5">
    <location>
        <begin position="71"/>
        <end position="95"/>
    </location>
</feature>
<dbReference type="PANTHER" id="PTHR43759:SF1">
    <property type="entry name" value="GLUCOSE IMPORT SYSTEM PERMEASE PROTEIN GLCT"/>
    <property type="match status" value="1"/>
</dbReference>
<dbReference type="EMBL" id="NMUF01000025">
    <property type="protein sequence ID" value="RFA97515.1"/>
    <property type="molecule type" value="Genomic_DNA"/>
</dbReference>
<evidence type="ECO:0000313" key="9">
    <source>
        <dbReference type="Proteomes" id="UP000256877"/>
    </source>
</evidence>
<dbReference type="CDD" id="cd06261">
    <property type="entry name" value="TM_PBP2"/>
    <property type="match status" value="1"/>
</dbReference>
<comment type="caution">
    <text evidence="8">The sequence shown here is derived from an EMBL/GenBank/DDBJ whole genome shotgun (WGS) entry which is preliminary data.</text>
</comment>
<dbReference type="InterPro" id="IPR035906">
    <property type="entry name" value="MetI-like_sf"/>
</dbReference>
<dbReference type="Proteomes" id="UP000257123">
    <property type="component" value="Unassembled WGS sequence"/>
</dbReference>
<protein>
    <recommendedName>
        <fullName evidence="6">ABC transmembrane type-1 domain-containing protein</fullName>
    </recommendedName>
</protein>